<dbReference type="GO" id="GO:0006508">
    <property type="term" value="P:proteolysis"/>
    <property type="evidence" value="ECO:0007669"/>
    <property type="project" value="InterPro"/>
</dbReference>
<evidence type="ECO:0000256" key="3">
    <source>
        <dbReference type="SAM" id="Phobius"/>
    </source>
</evidence>
<dbReference type="PANTHER" id="PTHR30023">
    <property type="entry name" value="D-ALANYL-D-ALANINE CARBOXYPEPTIDASE"/>
    <property type="match status" value="1"/>
</dbReference>
<accession>A0A7M3MJZ6</accession>
<comment type="caution">
    <text evidence="4">The sequence shown here is derived from an EMBL/GenBank/DDBJ whole genome shotgun (WGS) entry which is preliminary data.</text>
</comment>
<evidence type="ECO:0000256" key="1">
    <source>
        <dbReference type="ARBA" id="ARBA00006096"/>
    </source>
</evidence>
<keyword evidence="2" id="KW-0378">Hydrolase</keyword>
<comment type="similarity">
    <text evidence="1">Belongs to the peptidase S13 family.</text>
</comment>
<dbReference type="PRINTS" id="PR00922">
    <property type="entry name" value="DADACBPTASE3"/>
</dbReference>
<proteinExistence type="inferred from homology"/>
<keyword evidence="3" id="KW-1133">Transmembrane helix</keyword>
<dbReference type="NCBIfam" id="TIGR00666">
    <property type="entry name" value="PBP4"/>
    <property type="match status" value="1"/>
</dbReference>
<dbReference type="InterPro" id="IPR012338">
    <property type="entry name" value="Beta-lactam/transpept-like"/>
</dbReference>
<dbReference type="GO" id="GO:0000270">
    <property type="term" value="P:peptidoglycan metabolic process"/>
    <property type="evidence" value="ECO:0007669"/>
    <property type="project" value="TreeGrafter"/>
</dbReference>
<dbReference type="Pfam" id="PF02113">
    <property type="entry name" value="Peptidase_S13"/>
    <property type="match status" value="1"/>
</dbReference>
<evidence type="ECO:0000256" key="2">
    <source>
        <dbReference type="ARBA" id="ARBA00022801"/>
    </source>
</evidence>
<dbReference type="OrthoDB" id="5372081at2"/>
<dbReference type="Gene3D" id="3.40.710.10">
    <property type="entry name" value="DD-peptidase/beta-lactamase superfamily"/>
    <property type="match status" value="2"/>
</dbReference>
<keyword evidence="4" id="KW-0121">Carboxypeptidase</keyword>
<dbReference type="Gene3D" id="3.50.80.20">
    <property type="entry name" value="D-Ala-D-Ala carboxypeptidase C, peptidase S13"/>
    <property type="match status" value="1"/>
</dbReference>
<dbReference type="PANTHER" id="PTHR30023:SF0">
    <property type="entry name" value="PENICILLIN-SENSITIVE CARBOXYPEPTIDASE A"/>
    <property type="match status" value="1"/>
</dbReference>
<dbReference type="Proteomes" id="UP000448292">
    <property type="component" value="Unassembled WGS sequence"/>
</dbReference>
<evidence type="ECO:0000313" key="4">
    <source>
        <dbReference type="EMBL" id="TVM19742.1"/>
    </source>
</evidence>
<protein>
    <submittedName>
        <fullName evidence="4">D-alanyl-D-alanine carboxypeptidase/D-alanyl-D-alanine-endopeptidase</fullName>
    </submittedName>
</protein>
<reference evidence="4 5" key="1">
    <citation type="submission" date="2018-06" db="EMBL/GenBank/DDBJ databases">
        <title>Complete genome of Desulfovibrio indonesiensis P37SLT.</title>
        <authorList>
            <person name="Crispim J.S."/>
            <person name="Vidigal P.M.P."/>
            <person name="Silva L.C.F."/>
            <person name="Laguardia C.N."/>
            <person name="Araujo L.C."/>
            <person name="Dias R.S."/>
            <person name="Sousa M.P."/>
            <person name="Paula S.O."/>
            <person name="Silva C."/>
        </authorList>
    </citation>
    <scope>NUCLEOTIDE SEQUENCE [LARGE SCALE GENOMIC DNA]</scope>
    <source>
        <strain evidence="4 5">P37SLT</strain>
    </source>
</reference>
<dbReference type="SUPFAM" id="SSF56601">
    <property type="entry name" value="beta-lactamase/transpeptidase-like"/>
    <property type="match status" value="1"/>
</dbReference>
<keyword evidence="3" id="KW-0472">Membrane</keyword>
<dbReference type="InterPro" id="IPR000667">
    <property type="entry name" value="Peptidase_S13"/>
</dbReference>
<dbReference type="GO" id="GO:0004185">
    <property type="term" value="F:serine-type carboxypeptidase activity"/>
    <property type="evidence" value="ECO:0007669"/>
    <property type="project" value="InterPro"/>
</dbReference>
<dbReference type="AlphaFoldDB" id="A0A7M3MJZ6"/>
<keyword evidence="5" id="KW-1185">Reference proteome</keyword>
<organism evidence="4 5">
    <name type="scientific">Oceanidesulfovibrio indonesiensis</name>
    <dbReference type="NCBI Taxonomy" id="54767"/>
    <lineage>
        <taxon>Bacteria</taxon>
        <taxon>Pseudomonadati</taxon>
        <taxon>Thermodesulfobacteriota</taxon>
        <taxon>Desulfovibrionia</taxon>
        <taxon>Desulfovibrionales</taxon>
        <taxon>Desulfovibrionaceae</taxon>
        <taxon>Oceanidesulfovibrio</taxon>
    </lineage>
</organism>
<gene>
    <name evidence="4" type="primary">dacB</name>
    <name evidence="4" type="ORF">DPQ33_00455</name>
</gene>
<evidence type="ECO:0000313" key="5">
    <source>
        <dbReference type="Proteomes" id="UP000448292"/>
    </source>
</evidence>
<dbReference type="EMBL" id="QMIE01000001">
    <property type="protein sequence ID" value="TVM19742.1"/>
    <property type="molecule type" value="Genomic_DNA"/>
</dbReference>
<name>A0A7M3MJZ6_9BACT</name>
<sequence length="585" mass="63257">MRKDESRQCWLQKVWWQKSLLSTPMGVYWQGLAPGSDYLSHFSGRPCRSRVLLLQNRFPSSLLVGYSRRNSQPPLPARVRHMRIVLRHCRVFVFLLLLVCCASILNAQAQQSAASAIGSRSAELVRVDLLGLAKDPRLERAHLGLFVKNLTTGAELLDVNAARLFIPASTMKLFTTAAAISLLGPAYTYQTPLLLHGTVEGGVLRGDLVVRGAGDPSIAGAFHKNDPLAVFESWARALRQRGVERIEGDLVGDASLFPGPPLGDGWNWDDETYWYSAQTGALAFNESTADVVVSAEGEPGAPVRWEIGPVPGYLEVVSDATVGPAGSGSTFLAERRRGENVLEMKGQLPRGQRARFAVTVEKPAAWFLHALRHVLAANGVHVEGVSREVRKQEEAREWATAAPVAVHTSPSMFSLATHTNRESHNLYAEQMLMALGAEQRNLGTARAGAETVMSWATALGVGRESLVMVDGSGLSRKNLVSPRAMVALLEGMRTSSVFQPFYESLPVAGCHGSLANRMCGTPAENVASAKVGYVTHNICLAGYTRDASGQWYAYALFVNNHAGPVRDAKALQDGIVAALTAAESP</sequence>
<feature type="transmembrane region" description="Helical" evidence="3">
    <location>
        <begin position="84"/>
        <end position="105"/>
    </location>
</feature>
<keyword evidence="4" id="KW-0645">Protease</keyword>
<keyword evidence="3" id="KW-0812">Transmembrane</keyword>